<feature type="domain" description="Tag1-like fourth Ig-like" evidence="4">
    <location>
        <begin position="572"/>
        <end position="688"/>
    </location>
</feature>
<feature type="transmembrane region" description="Helical" evidence="2">
    <location>
        <begin position="59"/>
        <end position="80"/>
    </location>
</feature>
<dbReference type="InterPro" id="IPR059065">
    <property type="entry name" value="Ig_Tag1-like_4th"/>
</dbReference>
<name>A0A0L0NKA5_TOLOC</name>
<dbReference type="Pfam" id="PF26174">
    <property type="entry name" value="LEA-2_1"/>
    <property type="match status" value="1"/>
</dbReference>
<protein>
    <recommendedName>
        <fullName evidence="8">Pre-rRNA processing protein</fullName>
    </recommendedName>
</protein>
<keyword evidence="2" id="KW-0472">Membrane</keyword>
<proteinExistence type="predicted"/>
<organism evidence="6 7">
    <name type="scientific">Tolypocladium ophioglossoides (strain CBS 100239)</name>
    <name type="common">Snaketongue truffleclub</name>
    <name type="synonym">Elaphocordyceps ophioglossoides</name>
    <dbReference type="NCBI Taxonomy" id="1163406"/>
    <lineage>
        <taxon>Eukaryota</taxon>
        <taxon>Fungi</taxon>
        <taxon>Dikarya</taxon>
        <taxon>Ascomycota</taxon>
        <taxon>Pezizomycotina</taxon>
        <taxon>Sordariomycetes</taxon>
        <taxon>Hypocreomycetidae</taxon>
        <taxon>Hypocreales</taxon>
        <taxon>Ophiocordycipitaceae</taxon>
        <taxon>Tolypocladium</taxon>
    </lineage>
</organism>
<feature type="region of interest" description="Disordered" evidence="1">
    <location>
        <begin position="1"/>
        <end position="50"/>
    </location>
</feature>
<dbReference type="InterPro" id="IPR046368">
    <property type="entry name" value="Tag1"/>
</dbReference>
<sequence>MPNPDERSPLLSHENEEVQPNESAPLLSDRQDRDCGNVQQTDASSRPAKARKGKWRWPSIIAILVLAVLVVAIIVLGFIVPPAVQKYVEGAVVLEPTSLSLESLTADGVRARVKGNFRLDSSLVTDEHVRRIGRLATSIMRQLGSEQTTVNVRLPLYQDALLGTAVVPPLTLDLVDGHNNELDLVTDIIPGDADIMRKIANDWLGGKLDQLEVTSAAALSIKSGIFPLGTHDVVESMVFEANEIPSIPEYKIQNLVFHDVPVGDHGQMGVGANVSITLHNDYPIGLDVPTLGFDVLVPNCDPSEPIIKVASAATGVIQIRPKADVTAEAEGIVRELPETLTRACPDTELSPLDNFMKHYLHGENAQVFVRGKAPEHSDVPEWVGAILQSVTVPIDFPGRSFDNLIRNFSLTDVDFKLPSPFADPSDPDGKPRVSGTVQVVAGLPSELNIDLAVDSLKANGDLIYKKQKFGELNLERWQRASSAITSGSGDEEDTITITSRVIDAPIDITDGDTFGDVMQKLLFGDADVILDVKALVDVKVMTVLGKLVLKGVPAQGKVPVKHVPGDTLGALNPQVGDIRILNTSDTGVLLQTMVNLTNPTPYTATIPYLNIHVMKQGYMIGEAVARDIDFRIGNNPDIKISVTWDPWAFGGAKGQAVGRRLLSEYLSGKNTTIELRAHRGSIPTMPIIGEALSKINMTLNTPIMKLPGGDGDGDDGEGGGPGFIRDATFHILSSTAAFTLASPLRHNTVHIEYINATAFYNHTEPVGQILHDEPFDAPPGLSQTPRLPVEWSASHVGFDKLREALGGSLKLDALAEVTVRLGNWVEAVKYEGLGIGANVAL</sequence>
<comment type="caution">
    <text evidence="6">The sequence shown here is derived from an EMBL/GenBank/DDBJ whole genome shotgun (WGS) entry which is preliminary data.</text>
</comment>
<feature type="domain" description="Tag1 C-terminal" evidence="3">
    <location>
        <begin position="448"/>
        <end position="561"/>
    </location>
</feature>
<evidence type="ECO:0008006" key="8">
    <source>
        <dbReference type="Google" id="ProtNLM"/>
    </source>
</evidence>
<evidence type="ECO:0000256" key="2">
    <source>
        <dbReference type="SAM" id="Phobius"/>
    </source>
</evidence>
<feature type="compositionally biased region" description="Basic and acidic residues" evidence="1">
    <location>
        <begin position="1"/>
        <end position="16"/>
    </location>
</feature>
<dbReference type="Pfam" id="PF26153">
    <property type="entry name" value="LEA-2L_5"/>
    <property type="match status" value="1"/>
</dbReference>
<dbReference type="PANTHER" id="PTHR35895:SF3">
    <property type="entry name" value="PRE-RRNA PROCESSING PROTEIN"/>
    <property type="match status" value="1"/>
</dbReference>
<gene>
    <name evidence="6" type="ORF">TOPH_01067</name>
</gene>
<evidence type="ECO:0000313" key="6">
    <source>
        <dbReference type="EMBL" id="KND94541.1"/>
    </source>
</evidence>
<reference evidence="6 7" key="1">
    <citation type="journal article" date="2015" name="BMC Genomics">
        <title>The genome of the truffle-parasite Tolypocladium ophioglossoides and the evolution of antifungal peptaibiotics.</title>
        <authorList>
            <person name="Quandt C.A."/>
            <person name="Bushley K.E."/>
            <person name="Spatafora J.W."/>
        </authorList>
    </citation>
    <scope>NUCLEOTIDE SEQUENCE [LARGE SCALE GENOMIC DNA]</scope>
    <source>
        <strain evidence="6 7">CBS 100239</strain>
    </source>
</reference>
<dbReference type="InterPro" id="IPR059066">
    <property type="entry name" value="Ig_Tag1-like_5th"/>
</dbReference>
<evidence type="ECO:0000259" key="3">
    <source>
        <dbReference type="Pfam" id="PF22786"/>
    </source>
</evidence>
<dbReference type="AlphaFoldDB" id="A0A0L0NKA5"/>
<dbReference type="PANTHER" id="PTHR35895">
    <property type="entry name" value="CHROMOSOME 16, WHOLE GENOME SHOTGUN SEQUENCE"/>
    <property type="match status" value="1"/>
</dbReference>
<dbReference type="InterPro" id="IPR055011">
    <property type="entry name" value="Tag1_C"/>
</dbReference>
<dbReference type="GO" id="GO:0000329">
    <property type="term" value="C:fungal-type vacuole membrane"/>
    <property type="evidence" value="ECO:0007669"/>
    <property type="project" value="InterPro"/>
</dbReference>
<evidence type="ECO:0000259" key="4">
    <source>
        <dbReference type="Pfam" id="PF26150"/>
    </source>
</evidence>
<accession>A0A0L0NKA5</accession>
<dbReference type="Proteomes" id="UP000036947">
    <property type="component" value="Unassembled WGS sequence"/>
</dbReference>
<evidence type="ECO:0000259" key="5">
    <source>
        <dbReference type="Pfam" id="PF26153"/>
    </source>
</evidence>
<feature type="domain" description="Tag1-like fifth Ig-like" evidence="5">
    <location>
        <begin position="719"/>
        <end position="828"/>
    </location>
</feature>
<evidence type="ECO:0000313" key="7">
    <source>
        <dbReference type="Proteomes" id="UP000036947"/>
    </source>
</evidence>
<dbReference type="Pfam" id="PF26150">
    <property type="entry name" value="LEA-2_4"/>
    <property type="match status" value="1"/>
</dbReference>
<keyword evidence="7" id="KW-1185">Reference proteome</keyword>
<dbReference type="EMBL" id="LFRF01000002">
    <property type="protein sequence ID" value="KND94541.1"/>
    <property type="molecule type" value="Genomic_DNA"/>
</dbReference>
<keyword evidence="2" id="KW-0812">Transmembrane</keyword>
<dbReference type="OrthoDB" id="5596576at2759"/>
<evidence type="ECO:0000256" key="1">
    <source>
        <dbReference type="SAM" id="MobiDB-lite"/>
    </source>
</evidence>
<keyword evidence="2" id="KW-1133">Transmembrane helix</keyword>
<dbReference type="Pfam" id="PF22786">
    <property type="entry name" value="Tag1_C"/>
    <property type="match status" value="1"/>
</dbReference>